<keyword evidence="7" id="KW-1185">Reference proteome</keyword>
<gene>
    <name evidence="6" type="ORF">Q7514_28010</name>
</gene>
<organism evidence="6 7">
    <name type="scientific">Rhodococcus artemisiae</name>
    <dbReference type="NCBI Taxonomy" id="714159"/>
    <lineage>
        <taxon>Bacteria</taxon>
        <taxon>Bacillati</taxon>
        <taxon>Actinomycetota</taxon>
        <taxon>Actinomycetes</taxon>
        <taxon>Mycobacteriales</taxon>
        <taxon>Nocardiaceae</taxon>
        <taxon>Rhodococcus</taxon>
    </lineage>
</organism>
<reference evidence="6 7" key="1">
    <citation type="submission" date="2023-07" db="EMBL/GenBank/DDBJ databases">
        <authorList>
            <person name="Girao M."/>
            <person name="Carvalho M.F."/>
        </authorList>
    </citation>
    <scope>NUCLEOTIDE SEQUENCE [LARGE SCALE GENOMIC DNA]</scope>
    <source>
        <strain evidence="6 7">YIM65754</strain>
    </source>
</reference>
<dbReference type="InterPro" id="IPR011051">
    <property type="entry name" value="RmlC_Cupin_sf"/>
</dbReference>
<evidence type="ECO:0000256" key="3">
    <source>
        <dbReference type="ARBA" id="ARBA00022964"/>
    </source>
</evidence>
<evidence type="ECO:0000256" key="5">
    <source>
        <dbReference type="ARBA" id="ARBA00023004"/>
    </source>
</evidence>
<keyword evidence="2" id="KW-0479">Metal-binding</keyword>
<dbReference type="GO" id="GO:0051213">
    <property type="term" value="F:dioxygenase activity"/>
    <property type="evidence" value="ECO:0007669"/>
    <property type="project" value="UniProtKB-KW"/>
</dbReference>
<dbReference type="InterPro" id="IPR014710">
    <property type="entry name" value="RmlC-like_jellyroll"/>
</dbReference>
<dbReference type="InterPro" id="IPR010300">
    <property type="entry name" value="CDO_1"/>
</dbReference>
<dbReference type="RefSeq" id="WP_330136529.1">
    <property type="nucleotide sequence ID" value="NZ_JAUTXY010000017.1"/>
</dbReference>
<dbReference type="PANTHER" id="PTHR12918:SF1">
    <property type="entry name" value="CYSTEINE DIOXYGENASE TYPE 1"/>
    <property type="match status" value="1"/>
</dbReference>
<dbReference type="EMBL" id="JAUTXY010000017">
    <property type="protein sequence ID" value="MEE2061376.1"/>
    <property type="molecule type" value="Genomic_DNA"/>
</dbReference>
<evidence type="ECO:0000256" key="4">
    <source>
        <dbReference type="ARBA" id="ARBA00023002"/>
    </source>
</evidence>
<dbReference type="Pfam" id="PF05995">
    <property type="entry name" value="CDO_I"/>
    <property type="match status" value="1"/>
</dbReference>
<proteinExistence type="inferred from homology"/>
<dbReference type="Gene3D" id="2.60.120.10">
    <property type="entry name" value="Jelly Rolls"/>
    <property type="match status" value="1"/>
</dbReference>
<keyword evidence="5" id="KW-0408">Iron</keyword>
<keyword evidence="4" id="KW-0560">Oxidoreductase</keyword>
<accession>A0ABU7LIN9</accession>
<dbReference type="Proteomes" id="UP001336020">
    <property type="component" value="Unassembled WGS sequence"/>
</dbReference>
<dbReference type="PANTHER" id="PTHR12918">
    <property type="entry name" value="CYSTEINE DIOXYGENASE"/>
    <property type="match status" value="1"/>
</dbReference>
<evidence type="ECO:0000256" key="1">
    <source>
        <dbReference type="ARBA" id="ARBA00006622"/>
    </source>
</evidence>
<dbReference type="SUPFAM" id="SSF51182">
    <property type="entry name" value="RmlC-like cupins"/>
    <property type="match status" value="1"/>
</dbReference>
<protein>
    <submittedName>
        <fullName evidence="6">Cysteine dioxygenase family protein</fullName>
    </submittedName>
</protein>
<evidence type="ECO:0000313" key="6">
    <source>
        <dbReference type="EMBL" id="MEE2061376.1"/>
    </source>
</evidence>
<dbReference type="CDD" id="cd10548">
    <property type="entry name" value="cupin_CDO"/>
    <property type="match status" value="1"/>
</dbReference>
<keyword evidence="3 6" id="KW-0223">Dioxygenase</keyword>
<name>A0ABU7LIN9_9NOCA</name>
<sequence>MLTQPDLPIRADLDLTSLALQIARDPDRWLSVVRFDEQERWYTRLTVADNREVWLLTWLPGQRTEIHDHGGSAGAFAVAQGVLTETTVHVPADSNLLGSHISLVENKIRSGEVRGFGAHHIHEVTNESDTPAVSVHVYAPSLSTMSRYRIDDGTLRLLVSERAGADW</sequence>
<comment type="similarity">
    <text evidence="1">Belongs to the cysteine dioxygenase family.</text>
</comment>
<comment type="caution">
    <text evidence="6">The sequence shown here is derived from an EMBL/GenBank/DDBJ whole genome shotgun (WGS) entry which is preliminary data.</text>
</comment>
<evidence type="ECO:0000313" key="7">
    <source>
        <dbReference type="Proteomes" id="UP001336020"/>
    </source>
</evidence>
<evidence type="ECO:0000256" key="2">
    <source>
        <dbReference type="ARBA" id="ARBA00022723"/>
    </source>
</evidence>